<dbReference type="Proteomes" id="UP000034137">
    <property type="component" value="Unassembled WGS sequence"/>
</dbReference>
<accession>A0A0G0PY96</accession>
<feature type="transmembrane region" description="Helical" evidence="1">
    <location>
        <begin position="171"/>
        <end position="187"/>
    </location>
</feature>
<name>A0A0G0PY96_9BACT</name>
<keyword evidence="1" id="KW-0812">Transmembrane</keyword>
<evidence type="ECO:0000256" key="1">
    <source>
        <dbReference type="SAM" id="Phobius"/>
    </source>
</evidence>
<comment type="caution">
    <text evidence="2">The sequence shown here is derived from an EMBL/GenBank/DDBJ whole genome shotgun (WGS) entry which is preliminary data.</text>
</comment>
<reference evidence="2 3" key="1">
    <citation type="journal article" date="2015" name="Nature">
        <title>rRNA introns, odd ribosomes, and small enigmatic genomes across a large radiation of phyla.</title>
        <authorList>
            <person name="Brown C.T."/>
            <person name="Hug L.A."/>
            <person name="Thomas B.C."/>
            <person name="Sharon I."/>
            <person name="Castelle C.J."/>
            <person name="Singh A."/>
            <person name="Wilkins M.J."/>
            <person name="Williams K.H."/>
            <person name="Banfield J.F."/>
        </authorList>
    </citation>
    <scope>NUCLEOTIDE SEQUENCE [LARGE SCALE GENOMIC DNA]</scope>
</reference>
<protein>
    <submittedName>
        <fullName evidence="2">Uncharacterized protein</fullName>
    </submittedName>
</protein>
<gene>
    <name evidence="2" type="ORF">UT64_C0020G0003</name>
</gene>
<keyword evidence="1" id="KW-1133">Transmembrane helix</keyword>
<evidence type="ECO:0000313" key="2">
    <source>
        <dbReference type="EMBL" id="KKR32868.1"/>
    </source>
</evidence>
<evidence type="ECO:0000313" key="3">
    <source>
        <dbReference type="Proteomes" id="UP000034137"/>
    </source>
</evidence>
<feature type="transmembrane region" description="Helical" evidence="1">
    <location>
        <begin position="143"/>
        <end position="164"/>
    </location>
</feature>
<keyword evidence="1" id="KW-0472">Membrane</keyword>
<organism evidence="2 3">
    <name type="scientific">Candidatus Falkowbacteria bacterium GW2011_GWF2_39_8</name>
    <dbReference type="NCBI Taxonomy" id="1618642"/>
    <lineage>
        <taxon>Bacteria</taxon>
        <taxon>Candidatus Falkowiibacteriota</taxon>
    </lineage>
</organism>
<dbReference type="EMBL" id="LBXO01000020">
    <property type="protein sequence ID" value="KKR32868.1"/>
    <property type="molecule type" value="Genomic_DNA"/>
</dbReference>
<dbReference type="AlphaFoldDB" id="A0A0G0PY96"/>
<proteinExistence type="predicted"/>
<feature type="transmembrane region" description="Helical" evidence="1">
    <location>
        <begin position="199"/>
        <end position="220"/>
    </location>
</feature>
<sequence length="252" mass="28827">MPEALKLNQEEQLIRSSQMKQLKTDKRINRFSDKIKSGKLFNKEQVNKGLGTFDSIKIARSEKSAKSYADVAKSGLELTAQYSQDQKSRQLSEEDQFNASKELLRLIKAAENENQFQAYSEAARVGINFRNQINKNKLDGGTFISILLLSIIGDLIDIITLGTIGYFADKVVAIALFFIFFLQSSVIKKWLIKRYAWPIVIKFIPFGNFFPSYTMGAILLKLKINKKNKALLESAEKVEKEYKKYNPKVVYE</sequence>